<dbReference type="Proteomes" id="UP000609879">
    <property type="component" value="Unassembled WGS sequence"/>
</dbReference>
<accession>A0ABQ3YEX9</accession>
<sequence length="445" mass="48022">MRTVFVLGAGLSHAISDAMPLTDELGNLVRARVPEAAARSPRGFKGGYFEAWLSRLAEAQPDLLDHENATNYGLFLRVLHEIHGIIRERELEVLKGEPSWWLRRLVGLMHAGAADVITFNYDTLIEHTVAHSLLATWPSSSPAEGFQLARGVPPLHAAASRRASGGSFRLLKLHGSLDTFWVPGDSSGATIQRWHLLGGWGNAREAPEEARRRDLPGRSPFIVPPAAAKSSFYNNPVTRELWRSAGEALRGAGRVALIGYSMPPTDLVTSGMLTDALAGRDVAVDVVNPRPEPIVDRLADLGVERGRIKASLVEDFTDELETSAAETVASKLAGTKPDRSLVVATSSVAAARVTGVRRTGDIVRLEIEPVDSLWATTSLDRHRPRTHVTIATLLEDLDPGTRIVVAYSDGSEAAIVSVGEWQRDTGLGSGRWAVLVPSAIPEPVA</sequence>
<proteinExistence type="predicted"/>
<reference evidence="1 2" key="1">
    <citation type="submission" date="2021-01" db="EMBL/GenBank/DDBJ databases">
        <title>Whole genome shotgun sequence of Actinoplanes deccanensis NBRC 13994.</title>
        <authorList>
            <person name="Komaki H."/>
            <person name="Tamura T."/>
        </authorList>
    </citation>
    <scope>NUCLEOTIDE SEQUENCE [LARGE SCALE GENOMIC DNA]</scope>
    <source>
        <strain evidence="1 2">NBRC 13994</strain>
    </source>
</reference>
<comment type="caution">
    <text evidence="1">The sequence shown here is derived from an EMBL/GenBank/DDBJ whole genome shotgun (WGS) entry which is preliminary data.</text>
</comment>
<gene>
    <name evidence="1" type="ORF">Ade02nite_69860</name>
</gene>
<dbReference type="EMBL" id="BOMI01000145">
    <property type="protein sequence ID" value="GID78345.1"/>
    <property type="molecule type" value="Genomic_DNA"/>
</dbReference>
<dbReference type="SUPFAM" id="SSF52467">
    <property type="entry name" value="DHS-like NAD/FAD-binding domain"/>
    <property type="match status" value="1"/>
</dbReference>
<dbReference type="RefSeq" id="WP_203773182.1">
    <property type="nucleotide sequence ID" value="NZ_BAAABO010000028.1"/>
</dbReference>
<keyword evidence="2" id="KW-1185">Reference proteome</keyword>
<protein>
    <recommendedName>
        <fullName evidence="3">SIR2-like domain-containing protein</fullName>
    </recommendedName>
</protein>
<evidence type="ECO:0008006" key="3">
    <source>
        <dbReference type="Google" id="ProtNLM"/>
    </source>
</evidence>
<evidence type="ECO:0000313" key="1">
    <source>
        <dbReference type="EMBL" id="GID78345.1"/>
    </source>
</evidence>
<dbReference type="InterPro" id="IPR029035">
    <property type="entry name" value="DHS-like_NAD/FAD-binding_dom"/>
</dbReference>
<organism evidence="1 2">
    <name type="scientific">Paractinoplanes deccanensis</name>
    <dbReference type="NCBI Taxonomy" id="113561"/>
    <lineage>
        <taxon>Bacteria</taxon>
        <taxon>Bacillati</taxon>
        <taxon>Actinomycetota</taxon>
        <taxon>Actinomycetes</taxon>
        <taxon>Micromonosporales</taxon>
        <taxon>Micromonosporaceae</taxon>
        <taxon>Paractinoplanes</taxon>
    </lineage>
</organism>
<name>A0ABQ3YEX9_9ACTN</name>
<evidence type="ECO:0000313" key="2">
    <source>
        <dbReference type="Proteomes" id="UP000609879"/>
    </source>
</evidence>